<organism evidence="1">
    <name type="scientific">marine metagenome</name>
    <dbReference type="NCBI Taxonomy" id="408172"/>
    <lineage>
        <taxon>unclassified sequences</taxon>
        <taxon>metagenomes</taxon>
        <taxon>ecological metagenomes</taxon>
    </lineage>
</organism>
<reference evidence="1" key="1">
    <citation type="submission" date="2018-05" db="EMBL/GenBank/DDBJ databases">
        <authorList>
            <person name="Lanie J.A."/>
            <person name="Ng W.-L."/>
            <person name="Kazmierczak K.M."/>
            <person name="Andrzejewski T.M."/>
            <person name="Davidsen T.M."/>
            <person name="Wayne K.J."/>
            <person name="Tettelin H."/>
            <person name="Glass J.I."/>
            <person name="Rusch D."/>
            <person name="Podicherti R."/>
            <person name="Tsui H.-C.T."/>
            <person name="Winkler M.E."/>
        </authorList>
    </citation>
    <scope>NUCLEOTIDE SEQUENCE</scope>
</reference>
<dbReference type="EMBL" id="UINC01088139">
    <property type="protein sequence ID" value="SVC38111.1"/>
    <property type="molecule type" value="Genomic_DNA"/>
</dbReference>
<sequence length="124" mass="13749">VFSYWFGHSGVLFAILGWGVRPTCRANGLALSRKTTYWALFHEQATRRCALIIAGFEYYVQEYSTPWKRTMKTVATTHVITITGRPARVHSAVVMGRGPRSLMATVITLALEPIGVAFPPKPAP</sequence>
<protein>
    <submittedName>
        <fullName evidence="1">Uncharacterized protein</fullName>
    </submittedName>
</protein>
<accession>A0A382LT80</accession>
<dbReference type="AlphaFoldDB" id="A0A382LT80"/>
<feature type="non-terminal residue" evidence="1">
    <location>
        <position position="124"/>
    </location>
</feature>
<feature type="non-terminal residue" evidence="1">
    <location>
        <position position="1"/>
    </location>
</feature>
<gene>
    <name evidence="1" type="ORF">METZ01_LOCUS290965</name>
</gene>
<name>A0A382LT80_9ZZZZ</name>
<evidence type="ECO:0000313" key="1">
    <source>
        <dbReference type="EMBL" id="SVC38111.1"/>
    </source>
</evidence>
<proteinExistence type="predicted"/>